<dbReference type="EMBL" id="JBJQND010000018">
    <property type="protein sequence ID" value="KAL3836009.1"/>
    <property type="molecule type" value="Genomic_DNA"/>
</dbReference>
<keyword evidence="12" id="KW-1185">Reference proteome</keyword>
<keyword evidence="4 9" id="KW-0802">TPR repeat</keyword>
<dbReference type="InterPro" id="IPR011990">
    <property type="entry name" value="TPR-like_helical_dom_sf"/>
</dbReference>
<keyword evidence="3" id="KW-0677">Repeat</keyword>
<keyword evidence="6" id="KW-0966">Cell projection</keyword>
<evidence type="ECO:0000313" key="12">
    <source>
        <dbReference type="Proteomes" id="UP001634394"/>
    </source>
</evidence>
<evidence type="ECO:0000256" key="8">
    <source>
        <dbReference type="ARBA" id="ARBA00034143"/>
    </source>
</evidence>
<feature type="compositionally biased region" description="Low complexity" evidence="10">
    <location>
        <begin position="172"/>
        <end position="184"/>
    </location>
</feature>
<protein>
    <recommendedName>
        <fullName evidence="7">Outer dynein arm-docking complex subunit 4</fullName>
    </recommendedName>
    <alternativeName>
        <fullName evidence="8">Tetratricopeptide repeat protein 25</fullName>
    </alternativeName>
</protein>
<accession>A0ABD3TG61</accession>
<dbReference type="AlphaFoldDB" id="A0ABD3TG61"/>
<dbReference type="PANTHER" id="PTHR23040">
    <property type="match status" value="1"/>
</dbReference>
<feature type="repeat" description="TPR" evidence="9">
    <location>
        <begin position="312"/>
        <end position="345"/>
    </location>
</feature>
<reference evidence="11 12" key="1">
    <citation type="submission" date="2024-11" db="EMBL/GenBank/DDBJ databases">
        <title>Chromosome-level genome assembly of the freshwater bivalve Anodonta woodiana.</title>
        <authorList>
            <person name="Chen X."/>
        </authorList>
    </citation>
    <scope>NUCLEOTIDE SEQUENCE [LARGE SCALE GENOMIC DNA]</scope>
    <source>
        <strain evidence="11">MN2024</strain>
        <tissue evidence="11">Gills</tissue>
    </source>
</reference>
<dbReference type="InterPro" id="IPR040111">
    <property type="entry name" value="ODAD4"/>
</dbReference>
<evidence type="ECO:0000256" key="3">
    <source>
        <dbReference type="ARBA" id="ARBA00022737"/>
    </source>
</evidence>
<evidence type="ECO:0000256" key="9">
    <source>
        <dbReference type="PROSITE-ProRule" id="PRU00339"/>
    </source>
</evidence>
<evidence type="ECO:0000313" key="11">
    <source>
        <dbReference type="EMBL" id="KAL3836009.1"/>
    </source>
</evidence>
<dbReference type="Proteomes" id="UP001634394">
    <property type="component" value="Unassembled WGS sequence"/>
</dbReference>
<feature type="repeat" description="TPR" evidence="9">
    <location>
        <begin position="352"/>
        <end position="385"/>
    </location>
</feature>
<dbReference type="Gene3D" id="1.25.40.10">
    <property type="entry name" value="Tetratricopeptide repeat domain"/>
    <property type="match status" value="2"/>
</dbReference>
<dbReference type="SMART" id="SM00028">
    <property type="entry name" value="TPR"/>
    <property type="match status" value="7"/>
</dbReference>
<evidence type="ECO:0000256" key="1">
    <source>
        <dbReference type="ARBA" id="ARBA00004430"/>
    </source>
</evidence>
<name>A0ABD3TG61_SINWO</name>
<dbReference type="FunFam" id="1.25.40.10:FF:000189">
    <property type="entry name" value="Tetratricopeptide repeat domain 25"/>
    <property type="match status" value="1"/>
</dbReference>
<dbReference type="InterPro" id="IPR019734">
    <property type="entry name" value="TPR_rpt"/>
</dbReference>
<comment type="subcellular location">
    <subcellularLocation>
        <location evidence="1">Cytoplasm</location>
        <location evidence="1">Cytoskeleton</location>
        <location evidence="1">Cilium axoneme</location>
    </subcellularLocation>
</comment>
<evidence type="ECO:0000256" key="2">
    <source>
        <dbReference type="ARBA" id="ARBA00022490"/>
    </source>
</evidence>
<feature type="region of interest" description="Disordered" evidence="10">
    <location>
        <begin position="152"/>
        <end position="184"/>
    </location>
</feature>
<keyword evidence="5" id="KW-0206">Cytoskeleton</keyword>
<dbReference type="PROSITE" id="PS50005">
    <property type="entry name" value="TPR"/>
    <property type="match status" value="3"/>
</dbReference>
<dbReference type="Pfam" id="PF13432">
    <property type="entry name" value="TPR_16"/>
    <property type="match status" value="1"/>
</dbReference>
<gene>
    <name evidence="11" type="ORF">ACJMK2_021464</name>
</gene>
<evidence type="ECO:0000256" key="4">
    <source>
        <dbReference type="ARBA" id="ARBA00022803"/>
    </source>
</evidence>
<feature type="compositionally biased region" description="Basic and acidic residues" evidence="10">
    <location>
        <begin position="493"/>
        <end position="519"/>
    </location>
</feature>
<dbReference type="PANTHER" id="PTHR23040:SF1">
    <property type="entry name" value="OUTER DYNEIN ARM-DOCKING COMPLEX SUBUNIT 4"/>
    <property type="match status" value="1"/>
</dbReference>
<dbReference type="SUPFAM" id="SSF48452">
    <property type="entry name" value="TPR-like"/>
    <property type="match status" value="1"/>
</dbReference>
<evidence type="ECO:0000256" key="10">
    <source>
        <dbReference type="SAM" id="MobiDB-lite"/>
    </source>
</evidence>
<keyword evidence="2" id="KW-0963">Cytoplasm</keyword>
<organism evidence="11 12">
    <name type="scientific">Sinanodonta woodiana</name>
    <name type="common">Chinese pond mussel</name>
    <name type="synonym">Anodonta woodiana</name>
    <dbReference type="NCBI Taxonomy" id="1069815"/>
    <lineage>
        <taxon>Eukaryota</taxon>
        <taxon>Metazoa</taxon>
        <taxon>Spiralia</taxon>
        <taxon>Lophotrochozoa</taxon>
        <taxon>Mollusca</taxon>
        <taxon>Bivalvia</taxon>
        <taxon>Autobranchia</taxon>
        <taxon>Heteroconchia</taxon>
        <taxon>Palaeoheterodonta</taxon>
        <taxon>Unionida</taxon>
        <taxon>Unionoidea</taxon>
        <taxon>Unionidae</taxon>
        <taxon>Unioninae</taxon>
        <taxon>Sinanodonta</taxon>
    </lineage>
</organism>
<feature type="repeat" description="TPR" evidence="9">
    <location>
        <begin position="13"/>
        <end position="46"/>
    </location>
</feature>
<evidence type="ECO:0000256" key="7">
    <source>
        <dbReference type="ARBA" id="ARBA00034139"/>
    </source>
</evidence>
<proteinExistence type="predicted"/>
<evidence type="ECO:0000256" key="6">
    <source>
        <dbReference type="ARBA" id="ARBA00023273"/>
    </source>
</evidence>
<sequence>MYDEDSEGPKATFEIYKAEADSLYKQGGHRKALESYTMALELQENDKNCLVSRSKCYLKLGDMESALQDAEASLVEDKTFHKGIYQKAQALYYMGDFEMALVNYHRGQKLRPELPEFRLGIQKAQEAIDNSVGSPDKVKLTTEGDLSFFRTQDEKKMRKKTQGKGHAQAVLSSKKGSGQSSGSEKTVKHLLGELYGDRQYLEKLLKETNSNTEMDKSISSLVNEGLNFLDTCSDFWRQHKPMYTRWHDKIVRQEAGSTRIVPNEYIIQELEKIDAAQVEGRYKDALRRSRKCFSTVQTFTEEQVSNKMEVLANLYSCIGNAYLERGSYEKAYDNFKADLDMGTQHDIEEAVSRGLDNLGRVHARSGEFDKAIEVWERKLPLSKSALETSWLNHEIGRCYLELNKYSVAKEFGESSLKAAVEAKEIMWQLQATVLIAQAEVKQGNAQSAHATFQKALDLSIKQGDKSAGAAIRKALDEIHSKIVAGNTDPSSIEGKDQENKVVKKADLKNPGEKDTGKKLEENEIKKKVIAS</sequence>
<dbReference type="GO" id="GO:0005930">
    <property type="term" value="C:axoneme"/>
    <property type="evidence" value="ECO:0007669"/>
    <property type="project" value="UniProtKB-SubCell"/>
</dbReference>
<feature type="region of interest" description="Disordered" evidence="10">
    <location>
        <begin position="485"/>
        <end position="519"/>
    </location>
</feature>
<dbReference type="FunFam" id="1.25.40.10:FF:000795">
    <property type="entry name" value="Tetratricopeptide repeat protein 25"/>
    <property type="match status" value="1"/>
</dbReference>
<evidence type="ECO:0000256" key="5">
    <source>
        <dbReference type="ARBA" id="ARBA00023212"/>
    </source>
</evidence>
<comment type="caution">
    <text evidence="11">The sequence shown here is derived from an EMBL/GenBank/DDBJ whole genome shotgun (WGS) entry which is preliminary data.</text>
</comment>